<name>A0A5M8P3V2_9BACT</name>
<feature type="domain" description="Lin1244/Lin1753-like N-terminal" evidence="1">
    <location>
        <begin position="11"/>
        <end position="105"/>
    </location>
</feature>
<accession>A0A5M8P3V2</accession>
<dbReference type="PANTHER" id="PTHR39196:SF1">
    <property type="entry name" value="PRIMOSOME, DNAD SUBUNIT"/>
    <property type="match status" value="1"/>
</dbReference>
<dbReference type="Pfam" id="PF14297">
    <property type="entry name" value="Lin1244_N"/>
    <property type="match status" value="1"/>
</dbReference>
<comment type="caution">
    <text evidence="2">The sequence shown here is derived from an EMBL/GenBank/DDBJ whole genome shotgun (WGS) entry which is preliminary data.</text>
</comment>
<dbReference type="EMBL" id="SNRX01000003">
    <property type="protein sequence ID" value="KAA6303165.1"/>
    <property type="molecule type" value="Genomic_DNA"/>
</dbReference>
<dbReference type="Proteomes" id="UP000324575">
    <property type="component" value="Unassembled WGS sequence"/>
</dbReference>
<evidence type="ECO:0000313" key="3">
    <source>
        <dbReference type="Proteomes" id="UP000324575"/>
    </source>
</evidence>
<reference evidence="2 3" key="1">
    <citation type="submission" date="2019-03" db="EMBL/GenBank/DDBJ databases">
        <title>Single cell metagenomics reveals metabolic interactions within the superorganism composed of flagellate Streblomastix strix and complex community of Bacteroidetes bacteria on its surface.</title>
        <authorList>
            <person name="Treitli S.C."/>
            <person name="Kolisko M."/>
            <person name="Husnik F."/>
            <person name="Keeling P."/>
            <person name="Hampl V."/>
        </authorList>
    </citation>
    <scope>NUCLEOTIDE SEQUENCE [LARGE SCALE GENOMIC DNA]</scope>
    <source>
        <strain evidence="2">St1</strain>
    </source>
</reference>
<protein>
    <recommendedName>
        <fullName evidence="1">Lin1244/Lin1753-like N-terminal domain-containing protein</fullName>
    </recommendedName>
</protein>
<organism evidence="2 3">
    <name type="scientific">Candidatus Ordinivivax streblomastigis</name>
    <dbReference type="NCBI Taxonomy" id="2540710"/>
    <lineage>
        <taxon>Bacteria</taxon>
        <taxon>Pseudomonadati</taxon>
        <taxon>Bacteroidota</taxon>
        <taxon>Bacteroidia</taxon>
        <taxon>Bacteroidales</taxon>
        <taxon>Candidatus Ordinivivax</taxon>
    </lineage>
</organism>
<dbReference type="PANTHER" id="PTHR39196">
    <property type="entry name" value="PRIMOSOME, DNAD SUBUNIT"/>
    <property type="match status" value="1"/>
</dbReference>
<dbReference type="AlphaFoldDB" id="A0A5M8P3V2"/>
<evidence type="ECO:0000259" key="1">
    <source>
        <dbReference type="Pfam" id="PF14297"/>
    </source>
</evidence>
<dbReference type="InterPro" id="IPR025400">
    <property type="entry name" value="Lin1244/Lin1753-like_N"/>
</dbReference>
<evidence type="ECO:0000313" key="2">
    <source>
        <dbReference type="EMBL" id="KAA6303165.1"/>
    </source>
</evidence>
<proteinExistence type="predicted"/>
<sequence>MARTNKSGIDYFPFDVDFFQDEKVQFVSARFGTKGEAIIVRLLCKIYRNGYYVEFDDDTALLFAKSVGDGCQDSFVKDVVYELLKRGFFDKSIFERFSILTSRGIQNRYFEAVKRYKTVEVISEYLLVNVEEMNNVNIIEINVNINSINVDINSQKKRERKEKEIENEKKIKPQKGESDYEVLDELSFENVWLMYQRKGNKKSSQRRWDGLPKKAKLLAVEHIPRYVEATPDEKYRKNFETYINQEAWNDKIITKNGTANGITNTANSQAMGNGYSGNGANTFRTDAERRRNERQMLTQMATAVLQQPET</sequence>
<gene>
    <name evidence="2" type="ORF">EZS26_000768</name>
</gene>